<dbReference type="EMBL" id="CP141769">
    <property type="protein sequence ID" value="WRS39145.1"/>
    <property type="molecule type" value="Genomic_DNA"/>
</dbReference>
<proteinExistence type="predicted"/>
<accession>A0ABZ1CJK1</accession>
<gene>
    <name evidence="2" type="ORF">VA613_14215</name>
</gene>
<reference evidence="2 3" key="1">
    <citation type="submission" date="2023-12" db="EMBL/GenBank/DDBJ databases">
        <title>Thiobacillus sedimentum sp. nov., a chemolithoautotrophic sulfur-oxidizing bacterium isolated from freshwater sediment.</title>
        <authorList>
            <person name="Luo J."/>
            <person name="Dai C."/>
        </authorList>
    </citation>
    <scope>NUCLEOTIDE SEQUENCE [LARGE SCALE GENOMIC DNA]</scope>
    <source>
        <strain evidence="2 3">SCUT-2</strain>
    </source>
</reference>
<dbReference type="InterPro" id="IPR029069">
    <property type="entry name" value="HotDog_dom_sf"/>
</dbReference>
<organism evidence="2 3">
    <name type="scientific">Thiobacillus sedimenti</name>
    <dbReference type="NCBI Taxonomy" id="3110231"/>
    <lineage>
        <taxon>Bacteria</taxon>
        <taxon>Pseudomonadati</taxon>
        <taxon>Pseudomonadota</taxon>
        <taxon>Betaproteobacteria</taxon>
        <taxon>Nitrosomonadales</taxon>
        <taxon>Thiobacillaceae</taxon>
        <taxon>Thiobacillus</taxon>
    </lineage>
</organism>
<sequence>MPPTEFSWDVPTGHPTFPGHFPGRPIVPGVVLLDQAILFAERLLGRPPGPWQIGNAKFLSPVGRAETLVFSLQPTPRGAIAFTVKCGARDVASGSLTPAAT</sequence>
<feature type="domain" description="ApeI dehydratase-like" evidence="1">
    <location>
        <begin position="5"/>
        <end position="94"/>
    </location>
</feature>
<dbReference type="RefSeq" id="WP_324779675.1">
    <property type="nucleotide sequence ID" value="NZ_CP141769.1"/>
</dbReference>
<dbReference type="Gene3D" id="3.10.129.10">
    <property type="entry name" value="Hotdog Thioesterase"/>
    <property type="match status" value="1"/>
</dbReference>
<protein>
    <recommendedName>
        <fullName evidence="1">ApeI dehydratase-like domain-containing protein</fullName>
    </recommendedName>
</protein>
<evidence type="ECO:0000259" key="1">
    <source>
        <dbReference type="Pfam" id="PF22818"/>
    </source>
</evidence>
<dbReference type="SUPFAM" id="SSF54637">
    <property type="entry name" value="Thioesterase/thiol ester dehydrase-isomerase"/>
    <property type="match status" value="1"/>
</dbReference>
<dbReference type="Pfam" id="PF22818">
    <property type="entry name" value="ApeI-like"/>
    <property type="match status" value="1"/>
</dbReference>
<dbReference type="InterPro" id="IPR054545">
    <property type="entry name" value="ApeI-like"/>
</dbReference>
<dbReference type="Proteomes" id="UP001334732">
    <property type="component" value="Chromosome"/>
</dbReference>
<keyword evidence="3" id="KW-1185">Reference proteome</keyword>
<evidence type="ECO:0000313" key="3">
    <source>
        <dbReference type="Proteomes" id="UP001334732"/>
    </source>
</evidence>
<name>A0ABZ1CJK1_9PROT</name>
<evidence type="ECO:0000313" key="2">
    <source>
        <dbReference type="EMBL" id="WRS39145.1"/>
    </source>
</evidence>